<gene>
    <name evidence="6" type="ORF">Daesc_009088</name>
</gene>
<dbReference type="PANTHER" id="PTHR43162">
    <property type="match status" value="1"/>
</dbReference>
<comment type="pathway">
    <text evidence="1">Alkaloid biosynthesis; ergot alkaloid biosynthesis.</text>
</comment>
<evidence type="ECO:0000313" key="7">
    <source>
        <dbReference type="Proteomes" id="UP001369815"/>
    </source>
</evidence>
<proteinExistence type="inferred from homology"/>
<evidence type="ECO:0000256" key="4">
    <source>
        <dbReference type="ARBA" id="ARBA00023002"/>
    </source>
</evidence>
<comment type="caution">
    <text evidence="6">The sequence shown here is derived from an EMBL/GenBank/DDBJ whole genome shotgun (WGS) entry which is preliminary data.</text>
</comment>
<evidence type="ECO:0000256" key="2">
    <source>
        <dbReference type="ARBA" id="ARBA00005372"/>
    </source>
</evidence>
<name>A0AAX6M9C9_9PEZI</name>
<sequence>MSSQTGSILLLGGTGKVGSRIAPLLHAAGVPFLVASRSGSAPNGYKGVKFDWGDESTWEPVFSTPISTVYLVAPPADDQDTMKKFVDLALSKGAQRFVLLSASAVEEGGPIMGKVHTYLRELGEAGKIGWAVLRPTWFQENFLQEHHLSALKKENRIYSSTGSGKIPWVSAQDIAGVAFYALTTPQAPNTDYMILGPELLTYADLAEIFTSVLGRKITHVDLTESELVDRWASVGLPPQYGAALAAMDTAVRHGSEERSSDAVLRTTGREPRRFRDFVEENKATWAQS</sequence>
<evidence type="ECO:0000313" key="6">
    <source>
        <dbReference type="EMBL" id="KAK6949016.1"/>
    </source>
</evidence>
<feature type="domain" description="NmrA-like" evidence="5">
    <location>
        <begin position="5"/>
        <end position="248"/>
    </location>
</feature>
<dbReference type="Pfam" id="PF05368">
    <property type="entry name" value="NmrA"/>
    <property type="match status" value="1"/>
</dbReference>
<keyword evidence="4" id="KW-0560">Oxidoreductase</keyword>
<dbReference type="PANTHER" id="PTHR43162:SF1">
    <property type="entry name" value="PRESTALK A DIFFERENTIATION PROTEIN A"/>
    <property type="match status" value="1"/>
</dbReference>
<evidence type="ECO:0000259" key="5">
    <source>
        <dbReference type="Pfam" id="PF05368"/>
    </source>
</evidence>
<dbReference type="Gene3D" id="3.40.50.720">
    <property type="entry name" value="NAD(P)-binding Rossmann-like Domain"/>
    <property type="match status" value="1"/>
</dbReference>
<dbReference type="SUPFAM" id="SSF51735">
    <property type="entry name" value="NAD(P)-binding Rossmann-fold domains"/>
    <property type="match status" value="1"/>
</dbReference>
<reference evidence="6 7" key="1">
    <citation type="journal article" date="2024" name="Front Chem Biol">
        <title>Unveiling the potential of Daldinia eschscholtzii MFLUCC 19-0629 through bioactivity and bioinformatics studies for enhanced sustainable agriculture production.</title>
        <authorList>
            <person name="Brooks S."/>
            <person name="Weaver J.A."/>
            <person name="Klomchit A."/>
            <person name="Alharthi S.A."/>
            <person name="Onlamun T."/>
            <person name="Nurani R."/>
            <person name="Vong T.K."/>
            <person name="Alberti F."/>
            <person name="Greco C."/>
        </authorList>
    </citation>
    <scope>NUCLEOTIDE SEQUENCE [LARGE SCALE GENOMIC DNA]</scope>
    <source>
        <strain evidence="6">MFLUCC 19-0629</strain>
    </source>
</reference>
<dbReference type="GO" id="GO:0016491">
    <property type="term" value="F:oxidoreductase activity"/>
    <property type="evidence" value="ECO:0007669"/>
    <property type="project" value="UniProtKB-KW"/>
</dbReference>
<dbReference type="InterPro" id="IPR051604">
    <property type="entry name" value="Ergot_Alk_Oxidoreductase"/>
</dbReference>
<organism evidence="6 7">
    <name type="scientific">Daldinia eschscholtzii</name>
    <dbReference type="NCBI Taxonomy" id="292717"/>
    <lineage>
        <taxon>Eukaryota</taxon>
        <taxon>Fungi</taxon>
        <taxon>Dikarya</taxon>
        <taxon>Ascomycota</taxon>
        <taxon>Pezizomycotina</taxon>
        <taxon>Sordariomycetes</taxon>
        <taxon>Xylariomycetidae</taxon>
        <taxon>Xylariales</taxon>
        <taxon>Hypoxylaceae</taxon>
        <taxon>Daldinia</taxon>
    </lineage>
</organism>
<dbReference type="Gene3D" id="3.90.25.10">
    <property type="entry name" value="UDP-galactose 4-epimerase, domain 1"/>
    <property type="match status" value="1"/>
</dbReference>
<evidence type="ECO:0000256" key="1">
    <source>
        <dbReference type="ARBA" id="ARBA00005107"/>
    </source>
</evidence>
<protein>
    <recommendedName>
        <fullName evidence="5">NmrA-like domain-containing protein</fullName>
    </recommendedName>
</protein>
<dbReference type="GO" id="GO:0009820">
    <property type="term" value="P:alkaloid metabolic process"/>
    <property type="evidence" value="ECO:0007669"/>
    <property type="project" value="UniProtKB-KW"/>
</dbReference>
<dbReference type="InterPro" id="IPR008030">
    <property type="entry name" value="NmrA-like"/>
</dbReference>
<dbReference type="InterPro" id="IPR036291">
    <property type="entry name" value="NAD(P)-bd_dom_sf"/>
</dbReference>
<dbReference type="InterPro" id="IPR019901">
    <property type="entry name" value="Ergot_alkaloid_biosynthesis"/>
</dbReference>
<comment type="similarity">
    <text evidence="2">Belongs to the fgaFS/easG family.</text>
</comment>
<keyword evidence="3" id="KW-0017">Alkaloid metabolism</keyword>
<dbReference type="Proteomes" id="UP001369815">
    <property type="component" value="Unassembled WGS sequence"/>
</dbReference>
<accession>A0AAX6M9C9</accession>
<dbReference type="EMBL" id="JBANMG010000009">
    <property type="protein sequence ID" value="KAK6949016.1"/>
    <property type="molecule type" value="Genomic_DNA"/>
</dbReference>
<dbReference type="NCBIfam" id="TIGR03649">
    <property type="entry name" value="ergot_EASG"/>
    <property type="match status" value="1"/>
</dbReference>
<evidence type="ECO:0000256" key="3">
    <source>
        <dbReference type="ARBA" id="ARBA00022589"/>
    </source>
</evidence>
<keyword evidence="7" id="KW-1185">Reference proteome</keyword>
<dbReference type="AlphaFoldDB" id="A0AAX6M9C9"/>